<evidence type="ECO:0000313" key="1">
    <source>
        <dbReference type="EMBL" id="TWF91761.1"/>
    </source>
</evidence>
<evidence type="ECO:0000313" key="2">
    <source>
        <dbReference type="Proteomes" id="UP000318186"/>
    </source>
</evidence>
<reference evidence="1 2" key="1">
    <citation type="submission" date="2019-06" db="EMBL/GenBank/DDBJ databases">
        <title>Sequencing the genomes of 1000 actinobacteria strains.</title>
        <authorList>
            <person name="Klenk H.-P."/>
        </authorList>
    </citation>
    <scope>NUCLEOTIDE SEQUENCE [LARGE SCALE GENOMIC DNA]</scope>
    <source>
        <strain evidence="1 2">DSM 42059</strain>
    </source>
</reference>
<sequence length="76" mass="8610">MAQAGAEYAEAIDQHIHPPIQYLMELSRGPLTGEQKDRYRSSAAETGLYVDDMQRRFVPLARAALDELMDEADQRT</sequence>
<dbReference type="EMBL" id="VIWW01000002">
    <property type="protein sequence ID" value="TWF91761.1"/>
    <property type="molecule type" value="Genomic_DNA"/>
</dbReference>
<dbReference type="Proteomes" id="UP000318186">
    <property type="component" value="Unassembled WGS sequence"/>
</dbReference>
<organism evidence="1 2">
    <name type="scientific">Streptomyces brevispora</name>
    <dbReference type="NCBI Taxonomy" id="887462"/>
    <lineage>
        <taxon>Bacteria</taxon>
        <taxon>Bacillati</taxon>
        <taxon>Actinomycetota</taxon>
        <taxon>Actinomycetes</taxon>
        <taxon>Kitasatosporales</taxon>
        <taxon>Streptomycetaceae</taxon>
        <taxon>Streptomyces</taxon>
    </lineage>
</organism>
<comment type="caution">
    <text evidence="1">The sequence shown here is derived from an EMBL/GenBank/DDBJ whole genome shotgun (WGS) entry which is preliminary data.</text>
</comment>
<name>A0A561TXC7_9ACTN</name>
<gene>
    <name evidence="1" type="ORF">FHX80_1276</name>
</gene>
<dbReference type="AlphaFoldDB" id="A0A561TXC7"/>
<proteinExistence type="predicted"/>
<accession>A0A561TXC7</accession>
<protein>
    <submittedName>
        <fullName evidence="1">Uncharacterized protein</fullName>
    </submittedName>
</protein>